<evidence type="ECO:0000313" key="1">
    <source>
        <dbReference type="EMBL" id="KAF6119617.1"/>
    </source>
</evidence>
<name>A0A834EMH6_9CHIR</name>
<dbReference type="AlphaFoldDB" id="A0A834EMH6"/>
<accession>A0A834EMH6</accession>
<proteinExistence type="predicted"/>
<comment type="caution">
    <text evidence="1">The sequence shown here is derived from an EMBL/GenBank/DDBJ whole genome shotgun (WGS) entry which is preliminary data.</text>
</comment>
<organism evidence="1 2">
    <name type="scientific">Phyllostomus discolor</name>
    <name type="common">pale spear-nosed bat</name>
    <dbReference type="NCBI Taxonomy" id="89673"/>
    <lineage>
        <taxon>Eukaryota</taxon>
        <taxon>Metazoa</taxon>
        <taxon>Chordata</taxon>
        <taxon>Craniata</taxon>
        <taxon>Vertebrata</taxon>
        <taxon>Euteleostomi</taxon>
        <taxon>Mammalia</taxon>
        <taxon>Eutheria</taxon>
        <taxon>Laurasiatheria</taxon>
        <taxon>Chiroptera</taxon>
        <taxon>Yangochiroptera</taxon>
        <taxon>Phyllostomidae</taxon>
        <taxon>Phyllostominae</taxon>
        <taxon>Phyllostomus</taxon>
    </lineage>
</organism>
<protein>
    <submittedName>
        <fullName evidence="1">Uncharacterized protein</fullName>
    </submittedName>
</protein>
<evidence type="ECO:0000313" key="2">
    <source>
        <dbReference type="Proteomes" id="UP000664940"/>
    </source>
</evidence>
<reference evidence="1 2" key="1">
    <citation type="journal article" date="2020" name="Nature">
        <title>Six reference-quality genomes reveal evolution of bat adaptations.</title>
        <authorList>
            <person name="Jebb D."/>
            <person name="Huang Z."/>
            <person name="Pippel M."/>
            <person name="Hughes G.M."/>
            <person name="Lavrichenko K."/>
            <person name="Devanna P."/>
            <person name="Winkler S."/>
            <person name="Jermiin L.S."/>
            <person name="Skirmuntt E.C."/>
            <person name="Katzourakis A."/>
            <person name="Burkitt-Gray L."/>
            <person name="Ray D.A."/>
            <person name="Sullivan K.A.M."/>
            <person name="Roscito J.G."/>
            <person name="Kirilenko B.M."/>
            <person name="Davalos L.M."/>
            <person name="Corthals A.P."/>
            <person name="Power M.L."/>
            <person name="Jones G."/>
            <person name="Ransome R.D."/>
            <person name="Dechmann D.K.N."/>
            <person name="Locatelli A.G."/>
            <person name="Puechmaille S.J."/>
            <person name="Fedrigo O."/>
            <person name="Jarvis E.D."/>
            <person name="Hiller M."/>
            <person name="Vernes S.C."/>
            <person name="Myers E.W."/>
            <person name="Teeling E.C."/>
        </authorList>
    </citation>
    <scope>NUCLEOTIDE SEQUENCE [LARGE SCALE GENOMIC DNA]</scope>
    <source>
        <strain evidence="1">Bat1K_MPI-CBG_1</strain>
    </source>
</reference>
<dbReference type="Proteomes" id="UP000664940">
    <property type="component" value="Unassembled WGS sequence"/>
</dbReference>
<gene>
    <name evidence="1" type="ORF">HJG60_010086</name>
</gene>
<dbReference type="EMBL" id="JABVXQ010000003">
    <property type="protein sequence ID" value="KAF6119617.1"/>
    <property type="molecule type" value="Genomic_DNA"/>
</dbReference>
<sequence>MHLVTSTQQGWNKIDQTTFFFPIHNPAKCIPSCIMSHPGTIISQPLKLVFRRQLPLLKSEICDESPDEPEQNISSCQLTARTHFFFFTKDASRFMEIRRKKSMRSSGEGLFPLIEFLLFSLV</sequence>